<evidence type="ECO:0000313" key="3">
    <source>
        <dbReference type="Proteomes" id="UP000247702"/>
    </source>
</evidence>
<dbReference type="Gene3D" id="3.80.10.10">
    <property type="entry name" value="Ribonuclease Inhibitor"/>
    <property type="match status" value="1"/>
</dbReference>
<reference evidence="1 3" key="1">
    <citation type="submission" date="2017-11" db="EMBL/GenBank/DDBJ databases">
        <title>The genome of Rhizophagus clarus HR1 reveals common genetic basis of auxotrophy among arbuscular mycorrhizal fungi.</title>
        <authorList>
            <person name="Kobayashi Y."/>
        </authorList>
    </citation>
    <scope>NUCLEOTIDE SEQUENCE [LARGE SCALE GENOMIC DNA]</scope>
    <source>
        <strain evidence="1 3">HR1</strain>
    </source>
</reference>
<organism evidence="1 3">
    <name type="scientific">Rhizophagus clarus</name>
    <dbReference type="NCBI Taxonomy" id="94130"/>
    <lineage>
        <taxon>Eukaryota</taxon>
        <taxon>Fungi</taxon>
        <taxon>Fungi incertae sedis</taxon>
        <taxon>Mucoromycota</taxon>
        <taxon>Glomeromycotina</taxon>
        <taxon>Glomeromycetes</taxon>
        <taxon>Glomerales</taxon>
        <taxon>Glomeraceae</taxon>
        <taxon>Rhizophagus</taxon>
    </lineage>
</organism>
<sequence>MAKLNRDILYLIFKELSHGNNSLRSYTLVNKTWCEVVIPILWKNPWKYLTKERETLLFNVIISYLSDETKNNLKNQGMDYLENSYQTPLFDYFKFCRYLKLDEIVKLITKKTPSEIYISIKNEILNIFINENRKYTHLYIPYEFNDRIHLIPGAEHCLSEIEFLSCNVGIDDEDIIIGLTEICKSIKGLELIIIRNINYGVIRLIEAPKKLNEVHFINHCIRDDESFCHIYLNSLIKHANTIQYFKIIDQTAITLSTFVNLKVLELVSEYKSDWYTLENWSLPFLQVLRTSFVPVKPLASLIENTSKSLIEINIDNIYNDKDDNKRIIQAIHKNCPNLIFLKVLFRNCSSSELEKLLTNCQYLKVLYIITCEKFFNWDNLFEILMKSSPIGLFRFRFRIFTIVPLPKSESLKLFFDKWKGKRPMLLNFNNMKNAESSLINKYEAEGLVKHYNNLRGDFDWESP</sequence>
<keyword evidence="3" id="KW-1185">Reference proteome</keyword>
<dbReference type="InterPro" id="IPR032675">
    <property type="entry name" value="LRR_dom_sf"/>
</dbReference>
<dbReference type="EMBL" id="BLAL01000012">
    <property type="protein sequence ID" value="GES74689.1"/>
    <property type="molecule type" value="Genomic_DNA"/>
</dbReference>
<proteinExistence type="predicted"/>
<accession>A0A2Z6SH36</accession>
<evidence type="ECO:0000313" key="2">
    <source>
        <dbReference type="EMBL" id="GES74689.1"/>
    </source>
</evidence>
<dbReference type="SUPFAM" id="SSF52047">
    <property type="entry name" value="RNI-like"/>
    <property type="match status" value="1"/>
</dbReference>
<dbReference type="Proteomes" id="UP000247702">
    <property type="component" value="Unassembled WGS sequence"/>
</dbReference>
<dbReference type="OrthoDB" id="2351815at2759"/>
<evidence type="ECO:0008006" key="4">
    <source>
        <dbReference type="Google" id="ProtNLM"/>
    </source>
</evidence>
<comment type="caution">
    <text evidence="1">The sequence shown here is derived from an EMBL/GenBank/DDBJ whole genome shotgun (WGS) entry which is preliminary data.</text>
</comment>
<name>A0A2Z6SH36_9GLOM</name>
<dbReference type="AlphaFoldDB" id="A0A2Z6SH36"/>
<dbReference type="Proteomes" id="UP000615446">
    <property type="component" value="Unassembled WGS sequence"/>
</dbReference>
<protein>
    <recommendedName>
        <fullName evidence="4">F-box domain-containing protein</fullName>
    </recommendedName>
</protein>
<gene>
    <name evidence="2" type="ORF">RCL2_000215900</name>
    <name evidence="1" type="ORF">RclHR1_05850008</name>
</gene>
<reference evidence="2" key="2">
    <citation type="submission" date="2019-10" db="EMBL/GenBank/DDBJ databases">
        <title>Conservation and host-specific expression of non-tandemly repeated heterogenous ribosome RNA gene in arbuscular mycorrhizal fungi.</title>
        <authorList>
            <person name="Maeda T."/>
            <person name="Kobayashi Y."/>
            <person name="Nakagawa T."/>
            <person name="Ezawa T."/>
            <person name="Yamaguchi K."/>
            <person name="Bino T."/>
            <person name="Nishimoto Y."/>
            <person name="Shigenobu S."/>
            <person name="Kawaguchi M."/>
        </authorList>
    </citation>
    <scope>NUCLEOTIDE SEQUENCE</scope>
    <source>
        <strain evidence="2">HR1</strain>
    </source>
</reference>
<dbReference type="EMBL" id="BEXD01003965">
    <property type="protein sequence ID" value="GBC04759.1"/>
    <property type="molecule type" value="Genomic_DNA"/>
</dbReference>
<evidence type="ECO:0000313" key="1">
    <source>
        <dbReference type="EMBL" id="GBC04759.1"/>
    </source>
</evidence>